<feature type="binding site" evidence="3">
    <location>
        <begin position="1546"/>
        <end position="1553"/>
    </location>
    <ligand>
        <name>ATP</name>
        <dbReference type="ChEBI" id="CHEBI:30616"/>
    </ligand>
</feature>
<dbReference type="PANTHER" id="PTHR22683:SF41">
    <property type="entry name" value="DNA TRANSLOCASE FTSK"/>
    <property type="match status" value="1"/>
</dbReference>
<evidence type="ECO:0000313" key="6">
    <source>
        <dbReference type="EMBL" id="PIW17934.1"/>
    </source>
</evidence>
<feature type="compositionally biased region" description="Polar residues" evidence="4">
    <location>
        <begin position="1333"/>
        <end position="1342"/>
    </location>
</feature>
<dbReference type="CDD" id="cd01127">
    <property type="entry name" value="TrwB_TraG_TraD_VirD4"/>
    <property type="match status" value="1"/>
</dbReference>
<keyword evidence="1 3" id="KW-0547">Nucleotide-binding</keyword>
<feature type="region of interest" description="Disordered" evidence="4">
    <location>
        <begin position="1322"/>
        <end position="1380"/>
    </location>
</feature>
<protein>
    <submittedName>
        <fullName evidence="6">DNA translocase FtsK</fullName>
    </submittedName>
</protein>
<dbReference type="Pfam" id="PF01580">
    <property type="entry name" value="FtsK_SpoIIIE"/>
    <property type="match status" value="1"/>
</dbReference>
<name>A0A2M7G7B5_9BACT</name>
<dbReference type="Gene3D" id="3.40.50.300">
    <property type="entry name" value="P-loop containing nucleotide triphosphate hydrolases"/>
    <property type="match status" value="1"/>
</dbReference>
<proteinExistence type="predicted"/>
<gene>
    <name evidence="6" type="ORF">COW36_06950</name>
</gene>
<evidence type="ECO:0000256" key="1">
    <source>
        <dbReference type="ARBA" id="ARBA00022741"/>
    </source>
</evidence>
<evidence type="ECO:0000256" key="3">
    <source>
        <dbReference type="PROSITE-ProRule" id="PRU00289"/>
    </source>
</evidence>
<dbReference type="Proteomes" id="UP000231019">
    <property type="component" value="Unassembled WGS sequence"/>
</dbReference>
<dbReference type="PANTHER" id="PTHR22683">
    <property type="entry name" value="SPORULATION PROTEIN RELATED"/>
    <property type="match status" value="1"/>
</dbReference>
<dbReference type="SUPFAM" id="SSF52540">
    <property type="entry name" value="P-loop containing nucleoside triphosphate hydrolases"/>
    <property type="match status" value="1"/>
</dbReference>
<evidence type="ECO:0000313" key="7">
    <source>
        <dbReference type="Proteomes" id="UP000231019"/>
    </source>
</evidence>
<evidence type="ECO:0000259" key="5">
    <source>
        <dbReference type="PROSITE" id="PS50901"/>
    </source>
</evidence>
<dbReference type="InterPro" id="IPR002543">
    <property type="entry name" value="FtsK_dom"/>
</dbReference>
<dbReference type="InterPro" id="IPR050206">
    <property type="entry name" value="FtsK/SpoIIIE/SftA"/>
</dbReference>
<comment type="caution">
    <text evidence="6">The sequence shown here is derived from an EMBL/GenBank/DDBJ whole genome shotgun (WGS) entry which is preliminary data.</text>
</comment>
<sequence>MNELELIAKVTTAVLRRSIATEENRDEGVARFLLDRLTEKQVAQICVEILDDPTLAQNIKIRIPKTLISSDLAKEFKLPEDILTDHKTTYWRNAPCEQRAIVLANTNDDQGQSLRDLTSLGAAEIKQEVDLWCQVASEGLPLSEKQLMHWVKSLQGLQEGISCSLVQFASYLLRTRQQIENEGISLTEAMGWALPALHIPKDSGFFRSIPPLKLGHKAEWLKRFQQARQNRSCFLEKQNPKREILDEEELRNKFEQQKDQIPSDIHPAIIDFLDTEPGWSPASEVLAEFEWEGQGISTLFEIKRSKTDLPTLTLDYYSQTWPDVLTDDDVNYLLALKKRKSKEPLEQDREFYENHRQELAEKPSLKSQWDKFIYGAAIECQDFISGLLLAVARLYDQIENTEGQKTLSIRTQFDKSRSKWLSINSDAATYFATRYKGLTALMGASVQWDVHYLFSYPEFIEVESKKQAKKLSNYSASKKANEIKFIMTLEYQVGKSKRQSEVQLNWKFNPNAIACKLYGDLKRLSESKSTFLSPPVFLEAVSKKGDLQHISLTDTGTLQAQFRQERGTLVSAYDKTWDMGVIFSSHLKSLLAEGHLNSEQATEIKLAWQNFSNFYKEALVSWLTEGVHSEKIIEQMKSYDGLLRVLQKYASEDIAREKLWEPLLKIGNYQIAGYSMSILAPWHPFRLASLAIQTRQTTSLITKLLTESVKFSDTRLFFKERLQELEQPYYPEITVGNLGKGKEPKLLNMTDSFCDYSLMERPVLSPDGKWETNEDPTRASKKIKDVVQRYLELLPHERASLDLVLFNCDNDKLPQKVIKELSDLYSGTDVICQVMLRHRNSSKLTALYKNLIENTSQEDQSLISGEYTSDFMSRFRIGILQESPNIQIHQGKPADIVFLQDVISNKAKEEWVVSPQSNSGEIERPNILDHVPIRWSKRRPSQKGEQKATNYLVSPIQPQEGLTYIKSIECMVEQKKSDHNYALPVRQISLKDDEIDTILDEVHRIGEWVVNYDDLLDRRQLNNYDVEVIRYQQKRNDKRKLLISSSSPTQMLNVLIQRRLQDLGLQLEDSAQSRLVAQIVDDGKKVSGDLVLRAAKRGVFAKELMGIVLSLVLLQAEIGQKTPMGVFSLDDYASWFGQKEQRIADIMVLNPVRDNNAAQLNILISEAKYIDLVSLSTSQKSSQNQLRDTVLRLQNALDPTKKREDAEMWLAKICDMLLEGITHHPQGTDFSGELEFWRNGLMNRSIPILIRGYSHVFVFGSHESTVNSQQLIVSNVSNCIQEIFNRESVKKLVEAYAEKSYEKIQAIRQDLGDSITFETIRQPQNPQREKAASTITTVINNPTDPPATQEEKPEPVTQESGTISPDLSEPEECNGKEQELPWPPKYLKTWLNTNSLSQVNGDSESQLQEDIVSRLKTALYSYDLPVKILGSRLTPNAILVRLKGSDQLTVDAVDKKRSQLLTTHALNLLSVTAQPGEIIISIERPQRQVISMADSWLTRLNNPTASNMNMSLLVGVKEIDGELLYLNVGSAFSGLQQHAPHTLIAGATGSGKSVLLQNLILDIAMTNTPDLAHIYLIDPKGIDYMHLDDLPHIHQGIIYDRESATTVLEKLVEEMDSRYLLFREKKAASLDAYNQKVESNQRLPVVWLVHDEFADWMMVDEYKEAVTTSVSRLGVKARAAGIHLVFAAQRPDANVLPLQLRENLGNRLILRVESSGTSKIALGENGAEQLLGKGHLLARLANESNLIYAQVPFLSSEQIEELTQIIKKHYANQ</sequence>
<keyword evidence="2 3" id="KW-0067">ATP-binding</keyword>
<evidence type="ECO:0000256" key="4">
    <source>
        <dbReference type="SAM" id="MobiDB-lite"/>
    </source>
</evidence>
<dbReference type="GO" id="GO:0003677">
    <property type="term" value="F:DNA binding"/>
    <property type="evidence" value="ECO:0007669"/>
    <property type="project" value="InterPro"/>
</dbReference>
<accession>A0A2M7G7B5</accession>
<organism evidence="6 7">
    <name type="scientific">bacterium (Candidatus Blackallbacteria) CG17_big_fil_post_rev_8_21_14_2_50_48_46</name>
    <dbReference type="NCBI Taxonomy" id="2014261"/>
    <lineage>
        <taxon>Bacteria</taxon>
        <taxon>Candidatus Blackallbacteria</taxon>
    </lineage>
</organism>
<reference evidence="6 7" key="1">
    <citation type="submission" date="2017-09" db="EMBL/GenBank/DDBJ databases">
        <title>Depth-based differentiation of microbial function through sediment-hosted aquifers and enrichment of novel symbionts in the deep terrestrial subsurface.</title>
        <authorList>
            <person name="Probst A.J."/>
            <person name="Ladd B."/>
            <person name="Jarett J.K."/>
            <person name="Geller-Mcgrath D.E."/>
            <person name="Sieber C.M."/>
            <person name="Emerson J.B."/>
            <person name="Anantharaman K."/>
            <person name="Thomas B.C."/>
            <person name="Malmstrom R."/>
            <person name="Stieglmeier M."/>
            <person name="Klingl A."/>
            <person name="Woyke T."/>
            <person name="Ryan C.M."/>
            <person name="Banfield J.F."/>
        </authorList>
    </citation>
    <scope>NUCLEOTIDE SEQUENCE [LARGE SCALE GENOMIC DNA]</scope>
    <source>
        <strain evidence="6">CG17_big_fil_post_rev_8_21_14_2_50_48_46</strain>
    </source>
</reference>
<feature type="domain" description="FtsK" evidence="5">
    <location>
        <begin position="1521"/>
        <end position="1719"/>
    </location>
</feature>
<dbReference type="PROSITE" id="PS50901">
    <property type="entry name" value="FTSK"/>
    <property type="match status" value="1"/>
</dbReference>
<evidence type="ECO:0000256" key="2">
    <source>
        <dbReference type="ARBA" id="ARBA00022840"/>
    </source>
</evidence>
<dbReference type="InterPro" id="IPR027417">
    <property type="entry name" value="P-loop_NTPase"/>
</dbReference>
<dbReference type="EMBL" id="PFFQ01000018">
    <property type="protein sequence ID" value="PIW17934.1"/>
    <property type="molecule type" value="Genomic_DNA"/>
</dbReference>
<dbReference type="GO" id="GO:0005524">
    <property type="term" value="F:ATP binding"/>
    <property type="evidence" value="ECO:0007669"/>
    <property type="project" value="UniProtKB-UniRule"/>
</dbReference>